<keyword evidence="2" id="KW-1185">Reference proteome</keyword>
<dbReference type="RefSeq" id="XP_025559046.1">
    <property type="nucleotide sequence ID" value="XM_025701494.1"/>
</dbReference>
<reference evidence="1" key="1">
    <citation type="submission" date="2016-12" db="EMBL/GenBank/DDBJ databases">
        <title>The genomes of Aspergillus section Nigri reveals drivers in fungal speciation.</title>
        <authorList>
            <consortium name="DOE Joint Genome Institute"/>
            <person name="Vesth T.C."/>
            <person name="Nybo J."/>
            <person name="Theobald S."/>
            <person name="Brandl J."/>
            <person name="Frisvad J.C."/>
            <person name="Nielsen K.F."/>
            <person name="Lyhne E.K."/>
            <person name="Kogle M.E."/>
            <person name="Kuo A."/>
            <person name="Riley R."/>
            <person name="Clum A."/>
            <person name="Nolan M."/>
            <person name="Lipzen A."/>
            <person name="Salamov A."/>
            <person name="Henrissat B."/>
            <person name="Wiebenga A."/>
            <person name="De Vries R.P."/>
            <person name="Grigoriev I.V."/>
            <person name="Mortensen U.H."/>
            <person name="Andersen M.R."/>
            <person name="Baker S.E."/>
        </authorList>
    </citation>
    <scope>NUCLEOTIDE SEQUENCE [LARGE SCALE GENOMIC DNA]</scope>
    <source>
        <strain evidence="1">CBS 113365</strain>
    </source>
</reference>
<name>A0A319C945_ASPVC</name>
<evidence type="ECO:0000313" key="2">
    <source>
        <dbReference type="Proteomes" id="UP000248405"/>
    </source>
</evidence>
<dbReference type="EMBL" id="KZ821639">
    <property type="protein sequence ID" value="PYH65252.1"/>
    <property type="molecule type" value="Genomic_DNA"/>
</dbReference>
<evidence type="ECO:0000313" key="1">
    <source>
        <dbReference type="EMBL" id="PYH65252.1"/>
    </source>
</evidence>
<dbReference type="OrthoDB" id="10272061at2759"/>
<proteinExistence type="predicted"/>
<organism evidence="1 2">
    <name type="scientific">Aspergillus vadensis (strain CBS 113365 / IMI 142717 / IBT 24658)</name>
    <dbReference type="NCBI Taxonomy" id="1448311"/>
    <lineage>
        <taxon>Eukaryota</taxon>
        <taxon>Fungi</taxon>
        <taxon>Dikarya</taxon>
        <taxon>Ascomycota</taxon>
        <taxon>Pezizomycotina</taxon>
        <taxon>Eurotiomycetes</taxon>
        <taxon>Eurotiomycetidae</taxon>
        <taxon>Eurotiales</taxon>
        <taxon>Aspergillaceae</taxon>
        <taxon>Aspergillus</taxon>
        <taxon>Aspergillus subgen. Circumdati</taxon>
    </lineage>
</organism>
<dbReference type="AlphaFoldDB" id="A0A319C945"/>
<gene>
    <name evidence="1" type="ORF">BO88DRAFT_146275</name>
</gene>
<dbReference type="Proteomes" id="UP000248405">
    <property type="component" value="Unassembled WGS sequence"/>
</dbReference>
<sequence length="203" mass="23044">MVRLSSENRIRGGKMGLRSITCGLRLCLNVFFFHLRILFPSVHLLRSLFPLCLGKACPPSSFCGWRCLRVLGCLSAMSGRIPAGFVRGIEAARSSRERWHRTHLYHSVRCSVQGYSHIASPASPGKAEDARQWSSLRLVDEYEGYIPTWPVSEAFEMFVSSHGDIAHPLTRFYTHALVHAHHTYFLSLRARLMHAARPEPIRD</sequence>
<protein>
    <submittedName>
        <fullName evidence="1">Uncharacterized protein</fullName>
    </submittedName>
</protein>
<dbReference type="GeneID" id="37206086"/>
<accession>A0A319C945</accession>